<dbReference type="Pfam" id="PF13508">
    <property type="entry name" value="Acetyltransf_7"/>
    <property type="match status" value="1"/>
</dbReference>
<dbReference type="PANTHER" id="PTHR36449">
    <property type="entry name" value="ACETYLTRANSFERASE-RELATED"/>
    <property type="match status" value="1"/>
</dbReference>
<feature type="domain" description="N-acetyltransferase" evidence="7">
    <location>
        <begin position="27"/>
        <end position="168"/>
    </location>
</feature>
<dbReference type="PANTHER" id="PTHR36449:SF1">
    <property type="entry name" value="ACETYLTRANSFERASE"/>
    <property type="match status" value="1"/>
</dbReference>
<dbReference type="GO" id="GO:0016747">
    <property type="term" value="F:acyltransferase activity, transferring groups other than amino-acyl groups"/>
    <property type="evidence" value="ECO:0007669"/>
    <property type="project" value="InterPro"/>
</dbReference>
<dbReference type="Gene3D" id="3.40.630.30">
    <property type="match status" value="1"/>
</dbReference>
<accession>A0A975R9T1</accession>
<keyword evidence="9" id="KW-1185">Reference proteome</keyword>
<dbReference type="AlphaFoldDB" id="A0A975R9T1"/>
<dbReference type="EC" id="2.3.1.-" evidence="8"/>
<keyword evidence="5 8" id="KW-0012">Acyltransferase</keyword>
<comment type="catalytic activity">
    <reaction evidence="6">
        <text>glycyl-tRNA(Gly) + acetyl-CoA = N-acetylglycyl-tRNA(Gly) + CoA + H(+)</text>
        <dbReference type="Rhea" id="RHEA:81867"/>
        <dbReference type="Rhea" id="RHEA-COMP:9683"/>
        <dbReference type="Rhea" id="RHEA-COMP:19766"/>
        <dbReference type="ChEBI" id="CHEBI:15378"/>
        <dbReference type="ChEBI" id="CHEBI:57287"/>
        <dbReference type="ChEBI" id="CHEBI:57288"/>
        <dbReference type="ChEBI" id="CHEBI:78522"/>
        <dbReference type="ChEBI" id="CHEBI:232036"/>
    </reaction>
</comment>
<dbReference type="CDD" id="cd04301">
    <property type="entry name" value="NAT_SF"/>
    <property type="match status" value="1"/>
</dbReference>
<evidence type="ECO:0000256" key="5">
    <source>
        <dbReference type="ARBA" id="ARBA00023315"/>
    </source>
</evidence>
<evidence type="ECO:0000256" key="6">
    <source>
        <dbReference type="ARBA" id="ARBA00049880"/>
    </source>
</evidence>
<dbReference type="Proteomes" id="UP000676649">
    <property type="component" value="Chromosome"/>
</dbReference>
<evidence type="ECO:0000256" key="1">
    <source>
        <dbReference type="ARBA" id="ARBA00009342"/>
    </source>
</evidence>
<evidence type="ECO:0000256" key="4">
    <source>
        <dbReference type="ARBA" id="ARBA00022679"/>
    </source>
</evidence>
<gene>
    <name evidence="8" type="ORF">KEF85_14735</name>
</gene>
<evidence type="ECO:0000313" key="9">
    <source>
        <dbReference type="Proteomes" id="UP000676649"/>
    </source>
</evidence>
<keyword evidence="4 8" id="KW-0808">Transferase</keyword>
<dbReference type="PROSITE" id="PS51186">
    <property type="entry name" value="GNAT"/>
    <property type="match status" value="1"/>
</dbReference>
<dbReference type="InterPro" id="IPR016181">
    <property type="entry name" value="Acyl_CoA_acyltransferase"/>
</dbReference>
<evidence type="ECO:0000256" key="3">
    <source>
        <dbReference type="ARBA" id="ARBA00022649"/>
    </source>
</evidence>
<dbReference type="EMBL" id="CP073754">
    <property type="protein sequence ID" value="QWF70564.1"/>
    <property type="molecule type" value="Genomic_DNA"/>
</dbReference>
<protein>
    <submittedName>
        <fullName evidence="8">GNAT family N-acetyltransferase</fullName>
        <ecNumber evidence="8">2.3.1.-</ecNumber>
    </submittedName>
</protein>
<sequence length="169" mass="18523">MTRFHIRQLNKSVDKTSFDCGQPELNDYIRHYASQDVKRNVARVFIATPESAETQLAGFFTLSAGSIHCSELPEAFAKTLPRYPVPVAILGRLAVDVHFQGKGLGSILLTEACQRVAHASSTLAVIGIIVDAKDAAAEFYRHFGFTPLPGKPNKLLLPTTTFAPKTLIR</sequence>
<reference evidence="8" key="1">
    <citation type="submission" date="2021-04" db="EMBL/GenBank/DDBJ databases">
        <title>Draft genome sequence data of methanotrophic Methylovulum sp. strain S1L and Methylomonas sp. strain S2AM isolated from boreal lake water columns.</title>
        <authorList>
            <person name="Rissanen A.J."/>
            <person name="Mangayil R."/>
            <person name="Svenning M.M."/>
            <person name="Khanongnuch R."/>
        </authorList>
    </citation>
    <scope>NUCLEOTIDE SEQUENCE</scope>
    <source>
        <strain evidence="8">S2AM</strain>
    </source>
</reference>
<evidence type="ECO:0000259" key="7">
    <source>
        <dbReference type="PROSITE" id="PS51186"/>
    </source>
</evidence>
<comment type="similarity">
    <text evidence="1">Belongs to the acetyltransferase family. GNAT subfamily.</text>
</comment>
<name>A0A975R9T1_9GAMM</name>
<organism evidence="8 9">
    <name type="scientific">Methylomonas paludis</name>
    <dbReference type="NCBI Taxonomy" id="1173101"/>
    <lineage>
        <taxon>Bacteria</taxon>
        <taxon>Pseudomonadati</taxon>
        <taxon>Pseudomonadota</taxon>
        <taxon>Gammaproteobacteria</taxon>
        <taxon>Methylococcales</taxon>
        <taxon>Methylococcaceae</taxon>
        <taxon>Methylomonas</taxon>
    </lineage>
</organism>
<evidence type="ECO:0000313" key="8">
    <source>
        <dbReference type="EMBL" id="QWF70564.1"/>
    </source>
</evidence>
<keyword evidence="3" id="KW-1277">Toxin-antitoxin system</keyword>
<dbReference type="InterPro" id="IPR000182">
    <property type="entry name" value="GNAT_dom"/>
</dbReference>
<proteinExistence type="inferred from homology"/>
<evidence type="ECO:0000256" key="2">
    <source>
        <dbReference type="ARBA" id="ARBA00022491"/>
    </source>
</evidence>
<dbReference type="KEGG" id="mpad:KEF85_14735"/>
<keyword evidence="2" id="KW-0678">Repressor</keyword>
<dbReference type="SUPFAM" id="SSF55729">
    <property type="entry name" value="Acyl-CoA N-acyltransferases (Nat)"/>
    <property type="match status" value="1"/>
</dbReference>